<dbReference type="PANTHER" id="PTHR48111">
    <property type="entry name" value="REGULATOR OF RPOS"/>
    <property type="match status" value="1"/>
</dbReference>
<dbReference type="InterPro" id="IPR036390">
    <property type="entry name" value="WH_DNA-bd_sf"/>
</dbReference>
<dbReference type="Proteomes" id="UP000263900">
    <property type="component" value="Chromosome"/>
</dbReference>
<protein>
    <submittedName>
        <fullName evidence="10">Response regulator</fullName>
    </submittedName>
</protein>
<dbReference type="SUPFAM" id="SSF46785">
    <property type="entry name" value="Winged helix' DNA-binding domain"/>
    <property type="match status" value="1"/>
</dbReference>
<dbReference type="Pfam" id="PF13545">
    <property type="entry name" value="HTH_Crp_2"/>
    <property type="match status" value="1"/>
</dbReference>
<dbReference type="Gene3D" id="2.60.120.10">
    <property type="entry name" value="Jelly Rolls"/>
    <property type="match status" value="1"/>
</dbReference>
<evidence type="ECO:0000259" key="7">
    <source>
        <dbReference type="PROSITE" id="PS50042"/>
    </source>
</evidence>
<dbReference type="RefSeq" id="WP_119054453.1">
    <property type="nucleotide sequence ID" value="NZ_CP032157.1"/>
</dbReference>
<sequence length="346" mass="39181">MKKILLIEDNQHIRENTAEILELANYTVHVAENGKTGVEIALQEKPDLIVCDIMMPVLDGYGVLHLLHKNADLRNTPFIFLTAKAERTDMRKAMEMGADDYLTKPFEATELLNAIETRLRKTDMLRQVDGTGLAGMDALMQIAKGATTLESFASDRDTMLYRKKHTIYQEGNRPSRLYFVQKGKVKTYKTNEDGKEFIVGLYQEGDFLGHVALLEGSNYKETAAALEDAELALIPRHDFEELMSSNREIAQKFITLLAKNITDMEEQLVRVAYYSLRKKVAHALTTLFQKYKGDIKISRENLATLAGTATESLIRTLSDFKSEHLIDIQDGTIKILNESKLQNLTM</sequence>
<dbReference type="GO" id="GO:0006355">
    <property type="term" value="P:regulation of DNA-templated transcription"/>
    <property type="evidence" value="ECO:0007669"/>
    <property type="project" value="InterPro"/>
</dbReference>
<dbReference type="AlphaFoldDB" id="A0A3B7N9T4"/>
<evidence type="ECO:0000313" key="10">
    <source>
        <dbReference type="EMBL" id="AXY78581.1"/>
    </source>
</evidence>
<dbReference type="SMART" id="SM00448">
    <property type="entry name" value="REC"/>
    <property type="match status" value="1"/>
</dbReference>
<dbReference type="Gene3D" id="3.40.50.2300">
    <property type="match status" value="1"/>
</dbReference>
<evidence type="ECO:0000313" key="11">
    <source>
        <dbReference type="Proteomes" id="UP000263900"/>
    </source>
</evidence>
<dbReference type="CDD" id="cd00038">
    <property type="entry name" value="CAP_ED"/>
    <property type="match status" value="1"/>
</dbReference>
<accession>A0A3B7N9T4</accession>
<dbReference type="PROSITE" id="PS51063">
    <property type="entry name" value="HTH_CRP_2"/>
    <property type="match status" value="1"/>
</dbReference>
<feature type="domain" description="Cyclic nucleotide-binding" evidence="7">
    <location>
        <begin position="161"/>
        <end position="260"/>
    </location>
</feature>
<dbReference type="SUPFAM" id="SSF52172">
    <property type="entry name" value="CheY-like"/>
    <property type="match status" value="1"/>
</dbReference>
<evidence type="ECO:0000256" key="3">
    <source>
        <dbReference type="ARBA" id="ARBA00023015"/>
    </source>
</evidence>
<dbReference type="GO" id="GO:0000976">
    <property type="term" value="F:transcription cis-regulatory region binding"/>
    <property type="evidence" value="ECO:0007669"/>
    <property type="project" value="TreeGrafter"/>
</dbReference>
<evidence type="ECO:0000256" key="4">
    <source>
        <dbReference type="ARBA" id="ARBA00023125"/>
    </source>
</evidence>
<keyword evidence="2" id="KW-0902">Two-component regulatory system</keyword>
<dbReference type="InterPro" id="IPR012318">
    <property type="entry name" value="HTH_CRP"/>
</dbReference>
<dbReference type="GO" id="GO:0005829">
    <property type="term" value="C:cytosol"/>
    <property type="evidence" value="ECO:0007669"/>
    <property type="project" value="TreeGrafter"/>
</dbReference>
<gene>
    <name evidence="10" type="ORF">D3H65_09400</name>
</gene>
<dbReference type="GO" id="GO:0032993">
    <property type="term" value="C:protein-DNA complex"/>
    <property type="evidence" value="ECO:0007669"/>
    <property type="project" value="TreeGrafter"/>
</dbReference>
<dbReference type="InterPro" id="IPR000595">
    <property type="entry name" value="cNMP-bd_dom"/>
</dbReference>
<evidence type="ECO:0000259" key="9">
    <source>
        <dbReference type="PROSITE" id="PS51063"/>
    </source>
</evidence>
<dbReference type="InterPro" id="IPR039420">
    <property type="entry name" value="WalR-like"/>
</dbReference>
<proteinExistence type="predicted"/>
<dbReference type="OrthoDB" id="9127033at2"/>
<dbReference type="EMBL" id="CP032157">
    <property type="protein sequence ID" value="AXY78581.1"/>
    <property type="molecule type" value="Genomic_DNA"/>
</dbReference>
<dbReference type="PROSITE" id="PS50110">
    <property type="entry name" value="RESPONSE_REGULATORY"/>
    <property type="match status" value="1"/>
</dbReference>
<dbReference type="CDD" id="cd17574">
    <property type="entry name" value="REC_OmpR"/>
    <property type="match status" value="1"/>
</dbReference>
<feature type="domain" description="Response regulatory" evidence="8">
    <location>
        <begin position="3"/>
        <end position="119"/>
    </location>
</feature>
<evidence type="ECO:0000256" key="6">
    <source>
        <dbReference type="PROSITE-ProRule" id="PRU00169"/>
    </source>
</evidence>
<feature type="modified residue" description="4-aspartylphosphate" evidence="6">
    <location>
        <position position="52"/>
    </location>
</feature>
<keyword evidence="11" id="KW-1185">Reference proteome</keyword>
<dbReference type="KEGG" id="pseg:D3H65_09400"/>
<dbReference type="InterPro" id="IPR014710">
    <property type="entry name" value="RmlC-like_jellyroll"/>
</dbReference>
<keyword evidence="5" id="KW-0804">Transcription</keyword>
<dbReference type="SMART" id="SM00100">
    <property type="entry name" value="cNMP"/>
    <property type="match status" value="1"/>
</dbReference>
<dbReference type="InterPro" id="IPR036388">
    <property type="entry name" value="WH-like_DNA-bd_sf"/>
</dbReference>
<dbReference type="Pfam" id="PF00027">
    <property type="entry name" value="cNMP_binding"/>
    <property type="match status" value="1"/>
</dbReference>
<organism evidence="10 11">
    <name type="scientific">Paraflavitalea soli</name>
    <dbReference type="NCBI Taxonomy" id="2315862"/>
    <lineage>
        <taxon>Bacteria</taxon>
        <taxon>Pseudomonadati</taxon>
        <taxon>Bacteroidota</taxon>
        <taxon>Chitinophagia</taxon>
        <taxon>Chitinophagales</taxon>
        <taxon>Chitinophagaceae</taxon>
        <taxon>Paraflavitalea</taxon>
    </lineage>
</organism>
<keyword evidence="3" id="KW-0805">Transcription regulation</keyword>
<evidence type="ECO:0000259" key="8">
    <source>
        <dbReference type="PROSITE" id="PS50110"/>
    </source>
</evidence>
<dbReference type="GO" id="GO:0000156">
    <property type="term" value="F:phosphorelay response regulator activity"/>
    <property type="evidence" value="ECO:0007669"/>
    <property type="project" value="TreeGrafter"/>
</dbReference>
<dbReference type="Pfam" id="PF00072">
    <property type="entry name" value="Response_reg"/>
    <property type="match status" value="1"/>
</dbReference>
<dbReference type="InterPro" id="IPR011006">
    <property type="entry name" value="CheY-like_superfamily"/>
</dbReference>
<dbReference type="InterPro" id="IPR018490">
    <property type="entry name" value="cNMP-bd_dom_sf"/>
</dbReference>
<dbReference type="InterPro" id="IPR001789">
    <property type="entry name" value="Sig_transdc_resp-reg_receiver"/>
</dbReference>
<dbReference type="Gene3D" id="1.10.10.10">
    <property type="entry name" value="Winged helix-like DNA-binding domain superfamily/Winged helix DNA-binding domain"/>
    <property type="match status" value="1"/>
</dbReference>
<feature type="domain" description="HTH crp-type" evidence="9">
    <location>
        <begin position="274"/>
        <end position="339"/>
    </location>
</feature>
<dbReference type="PROSITE" id="PS50042">
    <property type="entry name" value="CNMP_BINDING_3"/>
    <property type="match status" value="1"/>
</dbReference>
<evidence type="ECO:0000256" key="1">
    <source>
        <dbReference type="ARBA" id="ARBA00022553"/>
    </source>
</evidence>
<keyword evidence="1 6" id="KW-0597">Phosphoprotein</keyword>
<name>A0A3B7N9T4_9BACT</name>
<reference evidence="10 11" key="1">
    <citation type="submission" date="2018-09" db="EMBL/GenBank/DDBJ databases">
        <title>Genome sequencing of strain 6GH32-13.</title>
        <authorList>
            <person name="Weon H.-Y."/>
            <person name="Heo J."/>
            <person name="Kwon S.-W."/>
        </authorList>
    </citation>
    <scope>NUCLEOTIDE SEQUENCE [LARGE SCALE GENOMIC DNA]</scope>
    <source>
        <strain evidence="10 11">5GH32-13</strain>
    </source>
</reference>
<keyword evidence="4" id="KW-0238">DNA-binding</keyword>
<evidence type="ECO:0000256" key="5">
    <source>
        <dbReference type="ARBA" id="ARBA00023163"/>
    </source>
</evidence>
<evidence type="ECO:0000256" key="2">
    <source>
        <dbReference type="ARBA" id="ARBA00023012"/>
    </source>
</evidence>
<dbReference type="SUPFAM" id="SSF51206">
    <property type="entry name" value="cAMP-binding domain-like"/>
    <property type="match status" value="1"/>
</dbReference>
<dbReference type="PANTHER" id="PTHR48111:SF4">
    <property type="entry name" value="DNA-BINDING DUAL TRANSCRIPTIONAL REGULATOR OMPR"/>
    <property type="match status" value="1"/>
</dbReference>